<dbReference type="AlphaFoldDB" id="A0A1L3ZZL4"/>
<dbReference type="Gene3D" id="3.90.850.10">
    <property type="entry name" value="Fumarylacetoacetase-like, C-terminal domain"/>
    <property type="match status" value="1"/>
</dbReference>
<dbReference type="KEGG" id="sphj:BSL82_10320"/>
<dbReference type="Pfam" id="PF01557">
    <property type="entry name" value="FAA_hydrolase"/>
    <property type="match status" value="1"/>
</dbReference>
<accession>A0A1L3ZZL4</accession>
<evidence type="ECO:0000313" key="3">
    <source>
        <dbReference type="EMBL" id="API61074.1"/>
    </source>
</evidence>
<sequence>MSTWKDLAARLRDAYDGTPVPPLRDGLEPHDVEAAYAIQEVNTRFWETSGRRIVGRKVGLTAKAVQEQLGVDQPDFGVLFDDMELPDGGALPAGKLLQPKAEAEIALIIGANLPDRAVSREELAAAVESVVAAIEIVDSRIADWKITFADTVADNGSSAMFVLGKDRKPLAGLDLWTCGMALEVNGAVVSLGAGVACLGHPMNAATWLANTLAERGEPLRKGDVVLTGALGPMVALRPGDSVKATIGGLGSVGFTCEG</sequence>
<protein>
    <submittedName>
        <fullName evidence="3">2-keto-4-pentenoate hydratase</fullName>
    </submittedName>
</protein>
<dbReference type="Proteomes" id="UP000182063">
    <property type="component" value="Chromosome"/>
</dbReference>
<dbReference type="RefSeq" id="WP_072598723.1">
    <property type="nucleotide sequence ID" value="NZ_CP018221.1"/>
</dbReference>
<dbReference type="GO" id="GO:0005737">
    <property type="term" value="C:cytoplasm"/>
    <property type="evidence" value="ECO:0007669"/>
    <property type="project" value="TreeGrafter"/>
</dbReference>
<name>A0A1L3ZZL4_9SPHN</name>
<dbReference type="EMBL" id="CP018221">
    <property type="protein sequence ID" value="API61074.1"/>
    <property type="molecule type" value="Genomic_DNA"/>
</dbReference>
<organism evidence="3 4">
    <name type="scientific">Tardibacter chloracetimidivorans</name>
    <dbReference type="NCBI Taxonomy" id="1921510"/>
    <lineage>
        <taxon>Bacteria</taxon>
        <taxon>Pseudomonadati</taxon>
        <taxon>Pseudomonadota</taxon>
        <taxon>Alphaproteobacteria</taxon>
        <taxon>Sphingomonadales</taxon>
        <taxon>Sphingomonadaceae</taxon>
        <taxon>Tardibacter</taxon>
    </lineage>
</organism>
<evidence type="ECO:0000313" key="4">
    <source>
        <dbReference type="Proteomes" id="UP000182063"/>
    </source>
</evidence>
<proteinExistence type="predicted"/>
<reference evidence="4" key="1">
    <citation type="submission" date="2016-11" db="EMBL/GenBank/DDBJ databases">
        <title>Complete Genome Sequence of alachlor-degrading Sphingomonas sp. strain JJ-A5.</title>
        <authorList>
            <person name="Lee H."/>
            <person name="Ka J.-O."/>
        </authorList>
    </citation>
    <scope>NUCLEOTIDE SEQUENCE [LARGE SCALE GENOMIC DNA]</scope>
    <source>
        <strain evidence="4">JJ-A5</strain>
    </source>
</reference>
<feature type="domain" description="Fumarylacetoacetase-like C-terminal" evidence="2">
    <location>
        <begin position="96"/>
        <end position="252"/>
    </location>
</feature>
<dbReference type="PANTHER" id="PTHR30143:SF0">
    <property type="entry name" value="2-KETO-4-PENTENOATE HYDRATASE"/>
    <property type="match status" value="1"/>
</dbReference>
<dbReference type="SUPFAM" id="SSF56529">
    <property type="entry name" value="FAH"/>
    <property type="match status" value="1"/>
</dbReference>
<dbReference type="InterPro" id="IPR050772">
    <property type="entry name" value="Hydratase-Decarb/MhpD_sf"/>
</dbReference>
<dbReference type="GO" id="GO:0008684">
    <property type="term" value="F:2-oxopent-4-enoate hydratase activity"/>
    <property type="evidence" value="ECO:0007669"/>
    <property type="project" value="TreeGrafter"/>
</dbReference>
<keyword evidence="1" id="KW-0456">Lyase</keyword>
<dbReference type="InterPro" id="IPR011234">
    <property type="entry name" value="Fumarylacetoacetase-like_C"/>
</dbReference>
<evidence type="ECO:0000256" key="1">
    <source>
        <dbReference type="ARBA" id="ARBA00023239"/>
    </source>
</evidence>
<dbReference type="InterPro" id="IPR036663">
    <property type="entry name" value="Fumarylacetoacetase_C_sf"/>
</dbReference>
<dbReference type="STRING" id="1921510.BSL82_10320"/>
<evidence type="ECO:0000259" key="2">
    <source>
        <dbReference type="Pfam" id="PF01557"/>
    </source>
</evidence>
<dbReference type="PANTHER" id="PTHR30143">
    <property type="entry name" value="ACID HYDRATASE"/>
    <property type="match status" value="1"/>
</dbReference>
<keyword evidence="4" id="KW-1185">Reference proteome</keyword>
<gene>
    <name evidence="3" type="ORF">BSL82_10320</name>
</gene>
<dbReference type="OrthoDB" id="9792137at2"/>